<dbReference type="Proteomes" id="UP000728185">
    <property type="component" value="Unassembled WGS sequence"/>
</dbReference>
<keyword evidence="3" id="KW-1185">Reference proteome</keyword>
<comment type="caution">
    <text evidence="2">The sequence shown here is derived from an EMBL/GenBank/DDBJ whole genome shotgun (WGS) entry which is preliminary data.</text>
</comment>
<feature type="region of interest" description="Disordered" evidence="1">
    <location>
        <begin position="130"/>
        <end position="161"/>
    </location>
</feature>
<gene>
    <name evidence="2" type="ORF">FBUS_09455</name>
</gene>
<evidence type="ECO:0000313" key="3">
    <source>
        <dbReference type="Proteomes" id="UP000728185"/>
    </source>
</evidence>
<accession>A0A8E0VN32</accession>
<name>A0A8E0VN32_9TREM</name>
<dbReference type="AlphaFoldDB" id="A0A8E0VN32"/>
<reference evidence="2" key="1">
    <citation type="submission" date="2019-05" db="EMBL/GenBank/DDBJ databases">
        <title>Annotation for the trematode Fasciolopsis buski.</title>
        <authorList>
            <person name="Choi Y.-J."/>
        </authorList>
    </citation>
    <scope>NUCLEOTIDE SEQUENCE</scope>
    <source>
        <strain evidence="2">HT</strain>
        <tissue evidence="2">Whole worm</tissue>
    </source>
</reference>
<sequence length="290" mass="32203">MYDRAERKFTFQTNTGTSTHVGPGSYEINDIVCNKYDIGYAPFDSLDERKFQFTADDATKVPPPWSYKPEAYSHKIKGCSSLSNTAPRFQSHRSEGPGPNAYFIGSTWGGRKPDPCSLYVPDVLIKAAQNQNGPEPKYALTSKRPPLNPPTHKVGPGQYDGDTNHWEKLAYSARERNMIQAIHPLNVPRFIEQIIHEVEKQKFPGPATYSVIDSVSPGISKRGPNGEVIQSAPFNVEAERFKTPKSEVPAPNVYNPGSPVYIRRSASALDKSAFNTSAERFHEHPHSSPG</sequence>
<dbReference type="EMBL" id="LUCM01001754">
    <property type="protein sequence ID" value="KAA0198421.1"/>
    <property type="molecule type" value="Genomic_DNA"/>
</dbReference>
<proteinExistence type="predicted"/>
<organism evidence="2 3">
    <name type="scientific">Fasciolopsis buskii</name>
    <dbReference type="NCBI Taxonomy" id="27845"/>
    <lineage>
        <taxon>Eukaryota</taxon>
        <taxon>Metazoa</taxon>
        <taxon>Spiralia</taxon>
        <taxon>Lophotrochozoa</taxon>
        <taxon>Platyhelminthes</taxon>
        <taxon>Trematoda</taxon>
        <taxon>Digenea</taxon>
        <taxon>Plagiorchiida</taxon>
        <taxon>Echinostomata</taxon>
        <taxon>Echinostomatoidea</taxon>
        <taxon>Fasciolidae</taxon>
        <taxon>Fasciolopsis</taxon>
    </lineage>
</organism>
<protein>
    <submittedName>
        <fullName evidence="2">Uncharacterized protein</fullName>
    </submittedName>
</protein>
<dbReference type="OrthoDB" id="406368at2759"/>
<evidence type="ECO:0000256" key="1">
    <source>
        <dbReference type="SAM" id="MobiDB-lite"/>
    </source>
</evidence>
<evidence type="ECO:0000313" key="2">
    <source>
        <dbReference type="EMBL" id="KAA0198421.1"/>
    </source>
</evidence>